<name>A0A8J8SHX7_9FIRM</name>
<dbReference type="Pfam" id="PF02572">
    <property type="entry name" value="CobA_CobO_BtuR"/>
    <property type="match status" value="1"/>
</dbReference>
<dbReference type="Gene3D" id="3.40.50.300">
    <property type="entry name" value="P-loop containing nucleotide triphosphate hydrolases"/>
    <property type="match status" value="1"/>
</dbReference>
<dbReference type="InterPro" id="IPR003724">
    <property type="entry name" value="CblAdoTrfase_CobA"/>
</dbReference>
<reference evidence="1" key="1">
    <citation type="submission" date="2020-07" db="EMBL/GenBank/DDBJ databases">
        <title>Vallitalea pronyensis genome.</title>
        <authorList>
            <person name="Postec A."/>
        </authorList>
    </citation>
    <scope>NUCLEOTIDE SEQUENCE</scope>
    <source>
        <strain evidence="1">FatNI3</strain>
    </source>
</reference>
<dbReference type="RefSeq" id="WP_212695019.1">
    <property type="nucleotide sequence ID" value="NZ_CP058649.1"/>
</dbReference>
<dbReference type="PANTHER" id="PTHR46638:SF1">
    <property type="entry name" value="CORRINOID ADENOSYLTRANSFERASE"/>
    <property type="match status" value="1"/>
</dbReference>
<dbReference type="SUPFAM" id="SSF52540">
    <property type="entry name" value="P-loop containing nucleoside triphosphate hydrolases"/>
    <property type="match status" value="1"/>
</dbReference>
<dbReference type="GO" id="GO:0005524">
    <property type="term" value="F:ATP binding"/>
    <property type="evidence" value="ECO:0007669"/>
    <property type="project" value="InterPro"/>
</dbReference>
<dbReference type="KEGG" id="vpy:HZI73_19380"/>
<proteinExistence type="predicted"/>
<dbReference type="Proteomes" id="UP000683246">
    <property type="component" value="Chromosome"/>
</dbReference>
<dbReference type="PANTHER" id="PTHR46638">
    <property type="entry name" value="CORRINOID ADENOSYLTRANSFERASE"/>
    <property type="match status" value="1"/>
</dbReference>
<evidence type="ECO:0000313" key="1">
    <source>
        <dbReference type="EMBL" id="QUI24325.1"/>
    </source>
</evidence>
<accession>A0A8J8SHX7</accession>
<dbReference type="GO" id="GO:0008817">
    <property type="term" value="F:corrinoid adenosyltransferase activity"/>
    <property type="evidence" value="ECO:0007669"/>
    <property type="project" value="InterPro"/>
</dbReference>
<evidence type="ECO:0000313" key="2">
    <source>
        <dbReference type="Proteomes" id="UP000683246"/>
    </source>
</evidence>
<organism evidence="1 2">
    <name type="scientific">Vallitalea pronyensis</name>
    <dbReference type="NCBI Taxonomy" id="1348613"/>
    <lineage>
        <taxon>Bacteria</taxon>
        <taxon>Bacillati</taxon>
        <taxon>Bacillota</taxon>
        <taxon>Clostridia</taxon>
        <taxon>Lachnospirales</taxon>
        <taxon>Vallitaleaceae</taxon>
        <taxon>Vallitalea</taxon>
    </lineage>
</organism>
<dbReference type="AlphaFoldDB" id="A0A8J8SHX7"/>
<dbReference type="PIRSF" id="PIRSF015617">
    <property type="entry name" value="Adensltrnsf_CobA"/>
    <property type="match status" value="1"/>
</dbReference>
<dbReference type="InterPro" id="IPR027417">
    <property type="entry name" value="P-loop_NTPase"/>
</dbReference>
<dbReference type="GO" id="GO:0009236">
    <property type="term" value="P:cobalamin biosynthetic process"/>
    <property type="evidence" value="ECO:0007669"/>
    <property type="project" value="InterPro"/>
</dbReference>
<sequence length="180" mass="20220">MASNNRGAVLCFTGNGKGKSTAAFGIALRAYGHGQNVCIIQFIKSSDIVIGERETFKQLGIEMHQMGKGFTNKNEIEAHKEGIREAWALAKEKIMSNAYDVVILDEINNVFGIKRFDHREVLTADMCMDCFKDRPERTNIILTGRSAPDALREYADLVTVCHEEKHYYQAGRQAIKGIDY</sequence>
<protein>
    <submittedName>
        <fullName evidence="1">Cob(I)yrinic acid a,c-diamide adenosyltransferase</fullName>
    </submittedName>
</protein>
<dbReference type="EMBL" id="CP058649">
    <property type="protein sequence ID" value="QUI24325.1"/>
    <property type="molecule type" value="Genomic_DNA"/>
</dbReference>
<gene>
    <name evidence="1" type="ORF">HZI73_19380</name>
</gene>
<keyword evidence="2" id="KW-1185">Reference proteome</keyword>